<evidence type="ECO:0000313" key="2">
    <source>
        <dbReference type="EMBL" id="APA08964.1"/>
    </source>
</evidence>
<evidence type="ECO:0000256" key="1">
    <source>
        <dbReference type="ARBA" id="ARBA00022801"/>
    </source>
</evidence>
<dbReference type="KEGG" id="ssl:SS1G_02813"/>
<dbReference type="EMBL" id="CP017817">
    <property type="protein sequence ID" value="APA08964.1"/>
    <property type="molecule type" value="Genomic_DNA"/>
</dbReference>
<evidence type="ECO:0000313" key="3">
    <source>
        <dbReference type="Proteomes" id="UP000177798"/>
    </source>
</evidence>
<dbReference type="VEuPathDB" id="FungiDB:sscle_04g037340"/>
<dbReference type="AlphaFoldDB" id="A0A1D9Q206"/>
<dbReference type="GO" id="GO:0004553">
    <property type="term" value="F:hydrolase activity, hydrolyzing O-glycosyl compounds"/>
    <property type="evidence" value="ECO:0007669"/>
    <property type="project" value="InterPro"/>
</dbReference>
<proteinExistence type="predicted"/>
<dbReference type="RefSeq" id="XP_001596593.1">
    <property type="nucleotide sequence ID" value="XM_001596543.1"/>
</dbReference>
<dbReference type="Gene3D" id="3.40.50.1700">
    <property type="entry name" value="Glycoside hydrolase family 3 C-terminal domain"/>
    <property type="match status" value="1"/>
</dbReference>
<organism evidence="2 3">
    <name type="scientific">Sclerotinia sclerotiorum (strain ATCC 18683 / 1980 / Ss-1)</name>
    <name type="common">White mold</name>
    <name type="synonym">Whetzelinia sclerotiorum</name>
    <dbReference type="NCBI Taxonomy" id="665079"/>
    <lineage>
        <taxon>Eukaryota</taxon>
        <taxon>Fungi</taxon>
        <taxon>Dikarya</taxon>
        <taxon>Ascomycota</taxon>
        <taxon>Pezizomycotina</taxon>
        <taxon>Leotiomycetes</taxon>
        <taxon>Helotiales</taxon>
        <taxon>Sclerotiniaceae</taxon>
        <taxon>Sclerotinia</taxon>
    </lineage>
</organism>
<dbReference type="Proteomes" id="UP000177798">
    <property type="component" value="Chromosome 4"/>
</dbReference>
<name>A0A1D9Q206_SCLS1</name>
<gene>
    <name evidence="2" type="ORF">sscle_04g037340</name>
</gene>
<dbReference type="GO" id="GO:0005975">
    <property type="term" value="P:carbohydrate metabolic process"/>
    <property type="evidence" value="ECO:0007669"/>
    <property type="project" value="InterPro"/>
</dbReference>
<reference evidence="3" key="1">
    <citation type="journal article" date="2017" name="Genome Biol. Evol.">
        <title>The complete genome sequence of the phytopathogenic fungus Sclerotinia sclerotiorum reveals insights into the genome architecture of broad host range pathogens.</title>
        <authorList>
            <person name="Derbyshire M."/>
            <person name="Denton-Giles M."/>
            <person name="Hegedus D."/>
            <person name="Seifbarghy S."/>
            <person name="Rollins J."/>
            <person name="van Kan J."/>
            <person name="Seidl M.F."/>
            <person name="Faino L."/>
            <person name="Mbengue M."/>
            <person name="Navaud O."/>
            <person name="Raffaele S."/>
            <person name="Hammond-Kosack K."/>
            <person name="Heard S."/>
            <person name="Oliver R."/>
        </authorList>
    </citation>
    <scope>NUCLEOTIDE SEQUENCE [LARGE SCALE GENOMIC DNA]</scope>
    <source>
        <strain evidence="3">ATCC 18683 / 1980 / Ss-1</strain>
    </source>
</reference>
<accession>A0A1D9Q206</accession>
<keyword evidence="1" id="KW-0378">Hydrolase</keyword>
<dbReference type="InterPro" id="IPR036881">
    <property type="entry name" value="Glyco_hydro_3_C_sf"/>
</dbReference>
<protein>
    <submittedName>
        <fullName evidence="2">Uncharacterized protein</fullName>
    </submittedName>
</protein>
<sequence length="70" mass="7704">MLVKNTNKALPLKVSKLLSIYGYDAVVSKTIFLELGFLTGWNVGEGGAGVVAFSYFDAPFDALQRRVYKD</sequence>